<organism evidence="1 2">
    <name type="scientific">Jiangella mangrovi</name>
    <dbReference type="NCBI Taxonomy" id="1524084"/>
    <lineage>
        <taxon>Bacteria</taxon>
        <taxon>Bacillati</taxon>
        <taxon>Actinomycetota</taxon>
        <taxon>Actinomycetes</taxon>
        <taxon>Jiangellales</taxon>
        <taxon>Jiangellaceae</taxon>
        <taxon>Jiangella</taxon>
    </lineage>
</organism>
<name>A0A7W9LNX0_9ACTN</name>
<dbReference type="Proteomes" id="UP000542813">
    <property type="component" value="Unassembled WGS sequence"/>
</dbReference>
<dbReference type="AlphaFoldDB" id="A0A7W9LNX0"/>
<gene>
    <name evidence="1" type="ORF">HD601_005147</name>
</gene>
<protein>
    <submittedName>
        <fullName evidence="1">Uncharacterized protein</fullName>
    </submittedName>
</protein>
<dbReference type="EMBL" id="JACHMM010000001">
    <property type="protein sequence ID" value="MBB5790572.1"/>
    <property type="molecule type" value="Genomic_DNA"/>
</dbReference>
<proteinExistence type="predicted"/>
<accession>A0A7W9LNX0</accession>
<comment type="caution">
    <text evidence="1">The sequence shown here is derived from an EMBL/GenBank/DDBJ whole genome shotgun (WGS) entry which is preliminary data.</text>
</comment>
<keyword evidence="2" id="KW-1185">Reference proteome</keyword>
<reference evidence="1 2" key="1">
    <citation type="submission" date="2020-08" db="EMBL/GenBank/DDBJ databases">
        <title>Sequencing the genomes of 1000 actinobacteria strains.</title>
        <authorList>
            <person name="Klenk H.-P."/>
        </authorList>
    </citation>
    <scope>NUCLEOTIDE SEQUENCE [LARGE SCALE GENOMIC DNA]</scope>
    <source>
        <strain evidence="1 2">DSM 102122</strain>
    </source>
</reference>
<dbReference type="RefSeq" id="WP_184826730.1">
    <property type="nucleotide sequence ID" value="NZ_JACHMM010000001.1"/>
</dbReference>
<sequence length="61" mass="6809">MSTLIMSAVRSVFAPVNALRDCPPDCRYEESCAGGVRLRRECCFRPDCQYQCGAWTQIGSC</sequence>
<evidence type="ECO:0000313" key="1">
    <source>
        <dbReference type="EMBL" id="MBB5790572.1"/>
    </source>
</evidence>
<evidence type="ECO:0000313" key="2">
    <source>
        <dbReference type="Proteomes" id="UP000542813"/>
    </source>
</evidence>